<dbReference type="RefSeq" id="WP_184813712.1">
    <property type="nucleotide sequence ID" value="NZ_JACHJQ010000006.1"/>
</dbReference>
<name>A0A7W7VH26_9PSEU</name>
<organism evidence="2 3">
    <name type="scientific">Actinophytocola algeriensis</name>
    <dbReference type="NCBI Taxonomy" id="1768010"/>
    <lineage>
        <taxon>Bacteria</taxon>
        <taxon>Bacillati</taxon>
        <taxon>Actinomycetota</taxon>
        <taxon>Actinomycetes</taxon>
        <taxon>Pseudonocardiales</taxon>
        <taxon>Pseudonocardiaceae</taxon>
    </lineage>
</organism>
<reference evidence="2 3" key="1">
    <citation type="submission" date="2020-08" db="EMBL/GenBank/DDBJ databases">
        <title>Genomic Encyclopedia of Type Strains, Phase III (KMG-III): the genomes of soil and plant-associated and newly described type strains.</title>
        <authorList>
            <person name="Whitman W."/>
        </authorList>
    </citation>
    <scope>NUCLEOTIDE SEQUENCE [LARGE SCALE GENOMIC DNA]</scope>
    <source>
        <strain evidence="2 3">CECT 8960</strain>
    </source>
</reference>
<gene>
    <name evidence="2" type="ORF">FHR82_005888</name>
</gene>
<dbReference type="AlphaFoldDB" id="A0A7W7VH26"/>
<evidence type="ECO:0000313" key="3">
    <source>
        <dbReference type="Proteomes" id="UP000520767"/>
    </source>
</evidence>
<feature type="domain" description="Polysaccharide pyruvyl transferase" evidence="1">
    <location>
        <begin position="40"/>
        <end position="178"/>
    </location>
</feature>
<evidence type="ECO:0000259" key="1">
    <source>
        <dbReference type="Pfam" id="PF04230"/>
    </source>
</evidence>
<accession>A0A7W7VH26</accession>
<dbReference type="Proteomes" id="UP000520767">
    <property type="component" value="Unassembled WGS sequence"/>
</dbReference>
<dbReference type="InterPro" id="IPR007345">
    <property type="entry name" value="Polysacch_pyruvyl_Trfase"/>
</dbReference>
<keyword evidence="3" id="KW-1185">Reference proteome</keyword>
<sequence>MSNPDSALIASLRSEVDDALRAVLRGARRVALVNFPNHGNPGDPAIWLGTRAALRRIGVRVGYQCAWDTFSAAALRRAVPDGPVLLNGGGNFGDLYQGQQGLREHLLSTLRDRRLVQLPQSIHFRERQNLDRVRRLVAEHGDVTLLVREHRSQEIAAREFDADVRLVPDMAFGLGELPLPGTPRADVLWLHRVPGDPEHVDHGGLPDGVTGSVVEWIHEQPDEPEWRLDHRIARRANVFLRARAQSDARWARYAWRPLGATFAPLGHGWVLRGLHILGRGRVLVTDKLHGHVLALLAGVAHVVLDNGYGKVSGVHESWTHPSTLAHWADNGDEARKLALDLLTG</sequence>
<keyword evidence="2" id="KW-0808">Transferase</keyword>
<proteinExistence type="predicted"/>
<comment type="caution">
    <text evidence="2">The sequence shown here is derived from an EMBL/GenBank/DDBJ whole genome shotgun (WGS) entry which is preliminary data.</text>
</comment>
<dbReference type="GO" id="GO:0016740">
    <property type="term" value="F:transferase activity"/>
    <property type="evidence" value="ECO:0007669"/>
    <property type="project" value="UniProtKB-KW"/>
</dbReference>
<dbReference type="EMBL" id="JACHJQ010000006">
    <property type="protein sequence ID" value="MBB4909630.1"/>
    <property type="molecule type" value="Genomic_DNA"/>
</dbReference>
<evidence type="ECO:0000313" key="2">
    <source>
        <dbReference type="EMBL" id="MBB4909630.1"/>
    </source>
</evidence>
<protein>
    <submittedName>
        <fullName evidence="2">Pyruvyl transferase EpsO</fullName>
        <ecNumber evidence="2">2.-.-.-</ecNumber>
    </submittedName>
</protein>
<dbReference type="Pfam" id="PF04230">
    <property type="entry name" value="PS_pyruv_trans"/>
    <property type="match status" value="1"/>
</dbReference>
<dbReference type="EC" id="2.-.-.-" evidence="2"/>